<keyword evidence="3" id="KW-1185">Reference proteome</keyword>
<dbReference type="Gene3D" id="3.10.180.10">
    <property type="entry name" value="2,3-Dihydroxybiphenyl 1,2-Dioxygenase, domain 1"/>
    <property type="match status" value="1"/>
</dbReference>
<organism evidence="2 3">
    <name type="scientific">Parasphingorhabdus halotolerans</name>
    <dbReference type="NCBI Taxonomy" id="2725558"/>
    <lineage>
        <taxon>Bacteria</taxon>
        <taxon>Pseudomonadati</taxon>
        <taxon>Pseudomonadota</taxon>
        <taxon>Alphaproteobacteria</taxon>
        <taxon>Sphingomonadales</taxon>
        <taxon>Sphingomonadaceae</taxon>
        <taxon>Parasphingorhabdus</taxon>
    </lineage>
</organism>
<reference evidence="2 3" key="1">
    <citation type="submission" date="2020-04" db="EMBL/GenBank/DDBJ databases">
        <title>Genome sequence for Sphingorhabdus sp. strain M1.</title>
        <authorList>
            <person name="Park S.-J."/>
        </authorList>
    </citation>
    <scope>NUCLEOTIDE SEQUENCE [LARGE SCALE GENOMIC DNA]</scope>
    <source>
        <strain evidence="2 3">JK6</strain>
    </source>
</reference>
<evidence type="ECO:0000259" key="1">
    <source>
        <dbReference type="PROSITE" id="PS51819"/>
    </source>
</evidence>
<dbReference type="InterPro" id="IPR037523">
    <property type="entry name" value="VOC_core"/>
</dbReference>
<name>A0A6H2DP49_9SPHN</name>
<sequence length="123" mass="13699">MMIVALHHVQLAMPAGGEEKARAFYGKLMGLTERPKPEMLQNRGGCWFEDGPVRVHLGVESDFRPARKAHPGFQVSQFAALLDKFGDAGHNITYGEPIDDLARFFVDDPFGNRVEIVAMEKSL</sequence>
<dbReference type="SUPFAM" id="SSF54593">
    <property type="entry name" value="Glyoxalase/Bleomycin resistance protein/Dihydroxybiphenyl dioxygenase"/>
    <property type="match status" value="1"/>
</dbReference>
<proteinExistence type="predicted"/>
<evidence type="ECO:0000313" key="2">
    <source>
        <dbReference type="EMBL" id="QJB69531.1"/>
    </source>
</evidence>
<dbReference type="PROSITE" id="PS51819">
    <property type="entry name" value="VOC"/>
    <property type="match status" value="1"/>
</dbReference>
<protein>
    <submittedName>
        <fullName evidence="2">Glyoxalase</fullName>
    </submittedName>
</protein>
<gene>
    <name evidence="2" type="ORF">HF685_09770</name>
</gene>
<dbReference type="InterPro" id="IPR029068">
    <property type="entry name" value="Glyas_Bleomycin-R_OHBP_Dase"/>
</dbReference>
<dbReference type="AlphaFoldDB" id="A0A6H2DP49"/>
<dbReference type="Pfam" id="PF00903">
    <property type="entry name" value="Glyoxalase"/>
    <property type="match status" value="1"/>
</dbReference>
<evidence type="ECO:0000313" key="3">
    <source>
        <dbReference type="Proteomes" id="UP000501600"/>
    </source>
</evidence>
<dbReference type="PANTHER" id="PTHR39175:SF1">
    <property type="entry name" value="FAMILY PROTEIN, PUTATIVE (AFU_ORTHOLOGUE AFUA_3G15060)-RELATED"/>
    <property type="match status" value="1"/>
</dbReference>
<dbReference type="Proteomes" id="UP000501600">
    <property type="component" value="Chromosome"/>
</dbReference>
<accession>A0A6H2DP49</accession>
<dbReference type="EMBL" id="CP051217">
    <property type="protein sequence ID" value="QJB69531.1"/>
    <property type="molecule type" value="Genomic_DNA"/>
</dbReference>
<dbReference type="PANTHER" id="PTHR39175">
    <property type="entry name" value="FAMILY PROTEIN, PUTATIVE (AFU_ORTHOLOGUE AFUA_3G15060)-RELATED"/>
    <property type="match status" value="1"/>
</dbReference>
<feature type="domain" description="VOC" evidence="1">
    <location>
        <begin position="5"/>
        <end position="119"/>
    </location>
</feature>
<dbReference type="KEGG" id="phao:HF685_09770"/>
<dbReference type="InterPro" id="IPR004360">
    <property type="entry name" value="Glyas_Fos-R_dOase_dom"/>
</dbReference>